<gene>
    <name evidence="3" type="ORF">GCM10009777_02940</name>
</gene>
<dbReference type="Proteomes" id="UP001500326">
    <property type="component" value="Unassembled WGS sequence"/>
</dbReference>
<sequence length="293" mass="31163">MERIVLAYDGSPAAVSALSWTATRATRGPTSVDVVVDIPPWTKDRVPGTERFIDPEVVLRDRLPGLEVGLHRLDGEVTESIARAANNADLVVVGINPGHPIRAAATGWIPLGLSTLAAAPVCMIPVGWTEGNDPVTVGIADDYSSDAALRFAVAEATSMATGLRLVHSWLMPGPTFDTPAALTLRPEAVIDDHRHRLDAAVQLVREEVPTQLIQSELIRDSRSAALLRFVSRSSLLVMGTHRRGALIGSLLGSVAQEILWRAECPICVVPTERTRIASVGVSAASPVSVDSGE</sequence>
<dbReference type="Gene3D" id="3.40.50.620">
    <property type="entry name" value="HUPs"/>
    <property type="match status" value="2"/>
</dbReference>
<dbReference type="PANTHER" id="PTHR46268">
    <property type="entry name" value="STRESS RESPONSE PROTEIN NHAX"/>
    <property type="match status" value="1"/>
</dbReference>
<reference evidence="4" key="1">
    <citation type="journal article" date="2019" name="Int. J. Syst. Evol. Microbiol.">
        <title>The Global Catalogue of Microorganisms (GCM) 10K type strain sequencing project: providing services to taxonomists for standard genome sequencing and annotation.</title>
        <authorList>
            <consortium name="The Broad Institute Genomics Platform"/>
            <consortium name="The Broad Institute Genome Sequencing Center for Infectious Disease"/>
            <person name="Wu L."/>
            <person name="Ma J."/>
        </authorList>
    </citation>
    <scope>NUCLEOTIDE SEQUENCE [LARGE SCALE GENOMIC DNA]</scope>
    <source>
        <strain evidence="4">JCM 14902</strain>
    </source>
</reference>
<organism evidence="3 4">
    <name type="scientific">Microbacterium pumilum</name>
    <dbReference type="NCBI Taxonomy" id="344165"/>
    <lineage>
        <taxon>Bacteria</taxon>
        <taxon>Bacillati</taxon>
        <taxon>Actinomycetota</taxon>
        <taxon>Actinomycetes</taxon>
        <taxon>Micrococcales</taxon>
        <taxon>Microbacteriaceae</taxon>
        <taxon>Microbacterium</taxon>
    </lineage>
</organism>
<dbReference type="EMBL" id="BAAAOH010000001">
    <property type="protein sequence ID" value="GAA1974004.1"/>
    <property type="molecule type" value="Genomic_DNA"/>
</dbReference>
<dbReference type="PRINTS" id="PR01438">
    <property type="entry name" value="UNVRSLSTRESS"/>
</dbReference>
<name>A0ABP5D7L6_9MICO</name>
<feature type="domain" description="UspA" evidence="2">
    <location>
        <begin position="2"/>
        <end position="96"/>
    </location>
</feature>
<protein>
    <recommendedName>
        <fullName evidence="2">UspA domain-containing protein</fullName>
    </recommendedName>
</protein>
<dbReference type="InterPro" id="IPR006015">
    <property type="entry name" value="Universal_stress_UspA"/>
</dbReference>
<keyword evidence="4" id="KW-1185">Reference proteome</keyword>
<evidence type="ECO:0000256" key="1">
    <source>
        <dbReference type="ARBA" id="ARBA00008791"/>
    </source>
</evidence>
<dbReference type="SUPFAM" id="SSF52402">
    <property type="entry name" value="Adenine nucleotide alpha hydrolases-like"/>
    <property type="match status" value="2"/>
</dbReference>
<evidence type="ECO:0000313" key="4">
    <source>
        <dbReference type="Proteomes" id="UP001500326"/>
    </source>
</evidence>
<proteinExistence type="inferred from homology"/>
<dbReference type="PANTHER" id="PTHR46268:SF6">
    <property type="entry name" value="UNIVERSAL STRESS PROTEIN UP12"/>
    <property type="match status" value="1"/>
</dbReference>
<dbReference type="InterPro" id="IPR014729">
    <property type="entry name" value="Rossmann-like_a/b/a_fold"/>
</dbReference>
<dbReference type="RefSeq" id="WP_344057833.1">
    <property type="nucleotide sequence ID" value="NZ_BAAAOH010000001.1"/>
</dbReference>
<feature type="domain" description="UspA" evidence="2">
    <location>
        <begin position="133"/>
        <end position="270"/>
    </location>
</feature>
<dbReference type="Pfam" id="PF00582">
    <property type="entry name" value="Usp"/>
    <property type="match status" value="2"/>
</dbReference>
<comment type="caution">
    <text evidence="3">The sequence shown here is derived from an EMBL/GenBank/DDBJ whole genome shotgun (WGS) entry which is preliminary data.</text>
</comment>
<comment type="similarity">
    <text evidence="1">Belongs to the universal stress protein A family.</text>
</comment>
<evidence type="ECO:0000313" key="3">
    <source>
        <dbReference type="EMBL" id="GAA1974004.1"/>
    </source>
</evidence>
<evidence type="ECO:0000259" key="2">
    <source>
        <dbReference type="Pfam" id="PF00582"/>
    </source>
</evidence>
<accession>A0ABP5D7L6</accession>
<dbReference type="InterPro" id="IPR006016">
    <property type="entry name" value="UspA"/>
</dbReference>